<reference evidence="2" key="1">
    <citation type="submission" date="2016-10" db="EMBL/GenBank/DDBJ databases">
        <authorList>
            <person name="Varghese N."/>
            <person name="Submissions S."/>
        </authorList>
    </citation>
    <scope>NUCLEOTIDE SEQUENCE [LARGE SCALE GENOMIC DNA]</scope>
    <source>
        <strain evidence="2">DSM 3669</strain>
    </source>
</reference>
<sequence>MSLVNNFQSLGEDLIRACEDRKKNISELRDYVNELLEQIASNRAAVSREMWEKLKEARLNRLDEVEKLLNEIIQDRSEARKIWAQTLDTLKKMGCS</sequence>
<dbReference type="Proteomes" id="UP000199584">
    <property type="component" value="Unassembled WGS sequence"/>
</dbReference>
<dbReference type="STRING" id="39060.SAMN05660706_103133"/>
<keyword evidence="2" id="KW-1185">Reference proteome</keyword>
<evidence type="ECO:0000313" key="2">
    <source>
        <dbReference type="Proteomes" id="UP000199584"/>
    </source>
</evidence>
<name>A0A1I6CZS8_9FIRM</name>
<dbReference type="EMBL" id="FOYM01000003">
    <property type="protein sequence ID" value="SFQ98602.1"/>
    <property type="molecule type" value="Genomic_DNA"/>
</dbReference>
<accession>A0A1I6CZS8</accession>
<proteinExistence type="predicted"/>
<dbReference type="RefSeq" id="WP_092481979.1">
    <property type="nucleotide sequence ID" value="NZ_FOYM01000003.1"/>
</dbReference>
<gene>
    <name evidence="1" type="ORF">SAMN05660706_103133</name>
</gene>
<organism evidence="1 2">
    <name type="scientific">Desulfoscipio geothermicus DSM 3669</name>
    <dbReference type="NCBI Taxonomy" id="1121426"/>
    <lineage>
        <taxon>Bacteria</taxon>
        <taxon>Bacillati</taxon>
        <taxon>Bacillota</taxon>
        <taxon>Clostridia</taxon>
        <taxon>Eubacteriales</taxon>
        <taxon>Desulfallaceae</taxon>
        <taxon>Desulfoscipio</taxon>
    </lineage>
</organism>
<protein>
    <submittedName>
        <fullName evidence="1">Uncharacterized protein</fullName>
    </submittedName>
</protein>
<evidence type="ECO:0000313" key="1">
    <source>
        <dbReference type="EMBL" id="SFQ98602.1"/>
    </source>
</evidence>
<dbReference type="AlphaFoldDB" id="A0A1I6CZS8"/>